<evidence type="ECO:0000256" key="7">
    <source>
        <dbReference type="ARBA" id="ARBA00022989"/>
    </source>
</evidence>
<evidence type="ECO:0000256" key="5">
    <source>
        <dbReference type="ARBA" id="ARBA00022692"/>
    </source>
</evidence>
<dbReference type="PRINTS" id="PR01853">
    <property type="entry name" value="YAJCTRNLCASE"/>
</dbReference>
<comment type="caution">
    <text evidence="11">The sequence shown here is derived from an EMBL/GenBank/DDBJ whole genome shotgun (WGS) entry which is preliminary data.</text>
</comment>
<dbReference type="SMART" id="SM01323">
    <property type="entry name" value="YajC"/>
    <property type="match status" value="1"/>
</dbReference>
<keyword evidence="12" id="KW-1185">Reference proteome</keyword>
<proteinExistence type="inferred from homology"/>
<evidence type="ECO:0000256" key="4">
    <source>
        <dbReference type="ARBA" id="ARBA00022475"/>
    </source>
</evidence>
<reference evidence="11 12" key="1">
    <citation type="submission" date="2019-03" db="EMBL/GenBank/DDBJ databases">
        <title>Genomic Encyclopedia of Type Strains, Phase IV (KMG-IV): sequencing the most valuable type-strain genomes for metagenomic binning, comparative biology and taxonomic classification.</title>
        <authorList>
            <person name="Goeker M."/>
        </authorList>
    </citation>
    <scope>NUCLEOTIDE SEQUENCE [LARGE SCALE GENOMIC DNA]</scope>
    <source>
        <strain evidence="11 12">DSM 24176</strain>
    </source>
</reference>
<evidence type="ECO:0000256" key="9">
    <source>
        <dbReference type="ARBA" id="ARBA00023136"/>
    </source>
</evidence>
<evidence type="ECO:0000256" key="6">
    <source>
        <dbReference type="ARBA" id="ARBA00022927"/>
    </source>
</evidence>
<keyword evidence="4" id="KW-1003">Cell membrane</keyword>
<dbReference type="AlphaFoldDB" id="A0A4V6NFI0"/>
<dbReference type="OrthoDB" id="9800132at2"/>
<dbReference type="GO" id="GO:0005886">
    <property type="term" value="C:plasma membrane"/>
    <property type="evidence" value="ECO:0007669"/>
    <property type="project" value="UniProtKB-SubCell"/>
</dbReference>
<organism evidence="11 12">
    <name type="scientific">Natranaerovirga hydrolytica</name>
    <dbReference type="NCBI Taxonomy" id="680378"/>
    <lineage>
        <taxon>Bacteria</taxon>
        <taxon>Bacillati</taxon>
        <taxon>Bacillota</taxon>
        <taxon>Clostridia</taxon>
        <taxon>Lachnospirales</taxon>
        <taxon>Natranaerovirgaceae</taxon>
        <taxon>Natranaerovirga</taxon>
    </lineage>
</organism>
<evidence type="ECO:0000256" key="10">
    <source>
        <dbReference type="SAM" id="Phobius"/>
    </source>
</evidence>
<keyword evidence="6" id="KW-0653">Protein transport</keyword>
<comment type="subcellular location">
    <subcellularLocation>
        <location evidence="1">Cell membrane</location>
        <topology evidence="1">Single-pass membrane protein</topology>
    </subcellularLocation>
</comment>
<feature type="transmembrane region" description="Helical" evidence="10">
    <location>
        <begin position="20"/>
        <end position="38"/>
    </location>
</feature>
<dbReference type="PANTHER" id="PTHR33909:SF1">
    <property type="entry name" value="SEC TRANSLOCON ACCESSORY COMPLEX SUBUNIT YAJC"/>
    <property type="match status" value="1"/>
</dbReference>
<keyword evidence="5 10" id="KW-0812">Transmembrane</keyword>
<evidence type="ECO:0000256" key="1">
    <source>
        <dbReference type="ARBA" id="ARBA00004162"/>
    </source>
</evidence>
<name>A0A4V6NFI0_9FIRM</name>
<dbReference type="InterPro" id="IPR003849">
    <property type="entry name" value="Preprotein_translocase_YajC"/>
</dbReference>
<dbReference type="EMBL" id="SMGQ01000011">
    <property type="protein sequence ID" value="TCK97791.1"/>
    <property type="molecule type" value="Genomic_DNA"/>
</dbReference>
<evidence type="ECO:0000256" key="8">
    <source>
        <dbReference type="ARBA" id="ARBA00023010"/>
    </source>
</evidence>
<evidence type="ECO:0000256" key="2">
    <source>
        <dbReference type="ARBA" id="ARBA00006742"/>
    </source>
</evidence>
<keyword evidence="9 10" id="KW-0472">Membrane</keyword>
<dbReference type="RefSeq" id="WP_132279153.1">
    <property type="nucleotide sequence ID" value="NZ_SMGQ01000011.1"/>
</dbReference>
<dbReference type="Pfam" id="PF02699">
    <property type="entry name" value="YajC"/>
    <property type="match status" value="1"/>
</dbReference>
<evidence type="ECO:0000256" key="3">
    <source>
        <dbReference type="ARBA" id="ARBA00022448"/>
    </source>
</evidence>
<evidence type="ECO:0000313" key="12">
    <source>
        <dbReference type="Proteomes" id="UP000294545"/>
    </source>
</evidence>
<keyword evidence="3" id="KW-0813">Transport</keyword>
<sequence length="116" mass="12789">MSNLLFFLGGTANPAGNQGVLGIFIWVGFMVLLWFVMIRPQKKRQKAVSEMQSSIKVGDSILTTGGLFGKVVDEVNNLLIVEFGINKGVKIPILKESVAAIREPELTLEKEVENRD</sequence>
<protein>
    <submittedName>
        <fullName evidence="11">Preprotein translocase subunit YajC</fullName>
    </submittedName>
</protein>
<comment type="similarity">
    <text evidence="2">Belongs to the YajC family.</text>
</comment>
<dbReference type="GO" id="GO:0015031">
    <property type="term" value="P:protein transport"/>
    <property type="evidence" value="ECO:0007669"/>
    <property type="project" value="UniProtKB-KW"/>
</dbReference>
<evidence type="ECO:0000313" key="11">
    <source>
        <dbReference type="EMBL" id="TCK97791.1"/>
    </source>
</evidence>
<dbReference type="NCBIfam" id="TIGR00739">
    <property type="entry name" value="yajC"/>
    <property type="match status" value="1"/>
</dbReference>
<keyword evidence="8" id="KW-0811">Translocation</keyword>
<gene>
    <name evidence="11" type="ORF">EDC19_0193</name>
</gene>
<dbReference type="PANTHER" id="PTHR33909">
    <property type="entry name" value="SEC TRANSLOCON ACCESSORY COMPLEX SUBUNIT YAJC"/>
    <property type="match status" value="1"/>
</dbReference>
<keyword evidence="7 10" id="KW-1133">Transmembrane helix</keyword>
<dbReference type="Proteomes" id="UP000294545">
    <property type="component" value="Unassembled WGS sequence"/>
</dbReference>
<accession>A0A4V6NFI0</accession>